<comment type="cofactor">
    <cofactor evidence="5">
        <name>Zn(2+)</name>
        <dbReference type="ChEBI" id="CHEBI:29105"/>
    </cofactor>
    <text evidence="5">Binds 1 zinc ion per subunit.</text>
</comment>
<evidence type="ECO:0000256" key="5">
    <source>
        <dbReference type="HAMAP-Rule" id="MF_00168"/>
    </source>
</evidence>
<keyword evidence="2 5" id="KW-0808">Transferase</keyword>
<protein>
    <recommendedName>
        <fullName evidence="5">Queuine tRNA-ribosyltransferase</fullName>
        <ecNumber evidence="5">2.4.2.29</ecNumber>
    </recommendedName>
    <alternativeName>
        <fullName evidence="5">Guanine insertion enzyme</fullName>
    </alternativeName>
    <alternativeName>
        <fullName evidence="5">tRNA-guanine transglycosylase</fullName>
    </alternativeName>
</protein>
<dbReference type="Pfam" id="PF01702">
    <property type="entry name" value="TGT"/>
    <property type="match status" value="1"/>
</dbReference>
<sequence length="377" mass="41959">MHHPFQFNIINSSKLSRARTGQIVTPHGTIDTPNFVAVGTNGTIKALDSLTVEQIGIQLMFCNTYHLMIQPGTDVIKQAGGLHSFIQRKSPIITDSGGFQVFSLAYGTVKDELKSRGQKKTNNCVLKINEEGVLFRSYKDGSKILLTPESSVLAQKDLGADIIIPFDELPPYHIDPTKLKRSLERTHRWQKRSLDTHMANRADQAMYAVVHGGIDQTLRAQSAHYLSSLPFDGFAIGGSLGKTRVELFNLLDFLMPHIPSNFPNHLLGIGDLESIDYAVRAGIDTFDSSHPTRCARHGLVFTSQGTKKITASSHRYQTEPIDPHCVCPVCTRYSAAYLTHLFKAHEMTGYTLATIHNLHFMVKLMEQYRAAINNGKI</sequence>
<dbReference type="SUPFAM" id="SSF51713">
    <property type="entry name" value="tRNA-guanine transglycosylase"/>
    <property type="match status" value="1"/>
</dbReference>
<dbReference type="InterPro" id="IPR002616">
    <property type="entry name" value="tRNA_ribo_trans-like"/>
</dbReference>
<evidence type="ECO:0000256" key="1">
    <source>
        <dbReference type="ARBA" id="ARBA00022676"/>
    </source>
</evidence>
<comment type="function">
    <text evidence="5">Catalyzes the base-exchange of a guanine (G) residue with the queuine precursor 7-aminomethyl-7-deazaguanine (PreQ1) at position 34 (anticodon wobble position) in tRNAs with GU(N) anticodons (tRNA-Asp, -Asn, -His and -Tyr). Catalysis occurs through a double-displacement mechanism. The nucleophile active site attacks the C1' of nucleotide 34 to detach the guanine base from the RNA, forming a covalent enzyme-RNA intermediate. The proton acceptor active site deprotonates the incoming PreQ1, allowing a nucleophilic attack on the C1' of the ribose to form the product. After dissociation, two additional enzymatic reactions on the tRNA convert PreQ1 to queuine (Q), resulting in the hypermodified nucleoside queuosine (7-(((4,5-cis-dihydroxy-2-cyclopenten-1-yl)amino)methyl)-7-deazaguanosine).</text>
</comment>
<dbReference type="NCBIfam" id="TIGR00430">
    <property type="entry name" value="Q_tRNA_tgt"/>
    <property type="match status" value="1"/>
</dbReference>
<dbReference type="PANTHER" id="PTHR43468">
    <property type="match status" value="1"/>
</dbReference>
<feature type="binding site" evidence="5">
    <location>
        <begin position="95"/>
        <end position="99"/>
    </location>
    <ligand>
        <name>substrate</name>
    </ligand>
</feature>
<dbReference type="InterPro" id="IPR004803">
    <property type="entry name" value="TGT"/>
</dbReference>
<evidence type="ECO:0000313" key="8">
    <source>
        <dbReference type="Proteomes" id="UP000032214"/>
    </source>
</evidence>
<evidence type="ECO:0000313" key="7">
    <source>
        <dbReference type="EMBL" id="KIX85515.1"/>
    </source>
</evidence>
<dbReference type="STRING" id="1306947.J120_00895"/>
<dbReference type="InterPro" id="IPR036511">
    <property type="entry name" value="TGT-like_sf"/>
</dbReference>
<evidence type="ECO:0000256" key="3">
    <source>
        <dbReference type="ARBA" id="ARBA00022694"/>
    </source>
</evidence>
<dbReference type="UniPathway" id="UPA00392"/>
<feature type="binding site" evidence="5">
    <location>
        <position position="330"/>
    </location>
    <ligand>
        <name>Zn(2+)</name>
        <dbReference type="ChEBI" id="CHEBI:29105"/>
    </ligand>
</feature>
<comment type="caution">
    <text evidence="5">Lacks conserved residue(s) required for the propagation of feature annotation.</text>
</comment>
<keyword evidence="5" id="KW-0671">Queuosine biosynthesis</keyword>
<feature type="domain" description="tRNA-guanine(15) transglycosylase-like" evidence="6">
    <location>
        <begin position="17"/>
        <end position="376"/>
    </location>
</feature>
<organism evidence="7 8">
    <name type="scientific">candidate division TM6 bacterium JCVI TM6SC1</name>
    <dbReference type="NCBI Taxonomy" id="1306947"/>
    <lineage>
        <taxon>Bacteria</taxon>
        <taxon>Candidatus Babelota</taxon>
        <taxon>Vermiphilus</taxon>
    </lineage>
</organism>
<dbReference type="EC" id="2.4.2.29" evidence="5"/>
<dbReference type="GO" id="GO:0008479">
    <property type="term" value="F:tRNA-guanosine(34) queuine transglycosylase activity"/>
    <property type="evidence" value="ECO:0007669"/>
    <property type="project" value="UniProtKB-UniRule"/>
</dbReference>
<dbReference type="NCBIfam" id="TIGR00449">
    <property type="entry name" value="tgt_general"/>
    <property type="match status" value="1"/>
</dbReference>
<feature type="binding site" evidence="5">
    <location>
        <position position="238"/>
    </location>
    <ligand>
        <name>substrate</name>
    </ligand>
</feature>
<feature type="active site" description="Proton acceptor" evidence="5">
    <location>
        <position position="95"/>
    </location>
</feature>
<feature type="binding site" evidence="5">
    <location>
        <position position="327"/>
    </location>
    <ligand>
        <name>Zn(2+)</name>
        <dbReference type="ChEBI" id="CHEBI:29105"/>
    </ligand>
</feature>
<comment type="pathway">
    <text evidence="5">tRNA modification; tRNA-queuosine biosynthesis.</text>
</comment>
<evidence type="ECO:0000259" key="6">
    <source>
        <dbReference type="Pfam" id="PF01702"/>
    </source>
</evidence>
<comment type="caution">
    <text evidence="7">The sequence shown here is derived from an EMBL/GenBank/DDBJ whole genome shotgun (WGS) entry which is preliminary data.</text>
</comment>
<dbReference type="Gene3D" id="3.20.20.105">
    <property type="entry name" value="Queuine tRNA-ribosyltransferase-like"/>
    <property type="match status" value="1"/>
</dbReference>
<keyword evidence="4 5" id="KW-0479">Metal-binding</keyword>
<gene>
    <name evidence="5" type="primary">tgt</name>
    <name evidence="7" type="ORF">J120_00895</name>
</gene>
<comment type="catalytic activity">
    <reaction evidence="5">
        <text>7-aminomethyl-7-carbaguanine + guanosine(34) in tRNA = 7-aminomethyl-7-carbaguanosine(34) in tRNA + guanine</text>
        <dbReference type="Rhea" id="RHEA:24104"/>
        <dbReference type="Rhea" id="RHEA-COMP:10341"/>
        <dbReference type="Rhea" id="RHEA-COMP:10342"/>
        <dbReference type="ChEBI" id="CHEBI:16235"/>
        <dbReference type="ChEBI" id="CHEBI:58703"/>
        <dbReference type="ChEBI" id="CHEBI:74269"/>
        <dbReference type="ChEBI" id="CHEBI:82833"/>
        <dbReference type="EC" id="2.4.2.29"/>
    </reaction>
</comment>
<dbReference type="Proteomes" id="UP000032214">
    <property type="component" value="Unassembled WGS sequence"/>
</dbReference>
<feature type="binding site" evidence="5">
    <location>
        <position position="356"/>
    </location>
    <ligand>
        <name>Zn(2+)</name>
        <dbReference type="ChEBI" id="CHEBI:29105"/>
    </ligand>
</feature>
<comment type="subunit">
    <text evidence="5">Homodimer. Within each dimer, one monomer is responsible for RNA recognition and catalysis, while the other monomer binds to the replacement base PreQ1.</text>
</comment>
<dbReference type="GO" id="GO:0046872">
    <property type="term" value="F:metal ion binding"/>
    <property type="evidence" value="ECO:0007669"/>
    <property type="project" value="UniProtKB-KW"/>
</dbReference>
<feature type="region of interest" description="RNA binding; important for wobble base 34 recognition" evidence="5">
    <location>
        <begin position="292"/>
        <end position="296"/>
    </location>
</feature>
<keyword evidence="8" id="KW-1185">Reference proteome</keyword>
<accession>A0A0D2I2T8</accession>
<proteinExistence type="inferred from homology"/>
<feature type="binding site" evidence="5">
    <location>
        <position position="325"/>
    </location>
    <ligand>
        <name>Zn(2+)</name>
        <dbReference type="ChEBI" id="CHEBI:29105"/>
    </ligand>
</feature>
<dbReference type="PANTHER" id="PTHR43468:SF1">
    <property type="entry name" value="TRNA-GUANOSINE(34) QUEUINE TRANSGLYCOSYLASE"/>
    <property type="match status" value="1"/>
</dbReference>
<evidence type="ECO:0000256" key="4">
    <source>
        <dbReference type="ARBA" id="ARBA00022723"/>
    </source>
</evidence>
<dbReference type="EMBL" id="ARQD01000001">
    <property type="protein sequence ID" value="KIX85515.1"/>
    <property type="molecule type" value="Genomic_DNA"/>
</dbReference>
<name>A0A0D2I2T8_9BACT</name>
<evidence type="ECO:0000256" key="2">
    <source>
        <dbReference type="ARBA" id="ARBA00022679"/>
    </source>
</evidence>
<feature type="active site" description="Nucleophile" evidence="5">
    <location>
        <position position="287"/>
    </location>
</feature>
<dbReference type="HAMAP" id="MF_00168">
    <property type="entry name" value="Q_tRNA_Tgt"/>
    <property type="match status" value="1"/>
</dbReference>
<reference evidence="7 8" key="1">
    <citation type="journal article" date="2013" name="Proc. Natl. Acad. Sci. U.S.A.">
        <title>Candidate phylum TM6 genome recovered from a hospital sink biofilm provides genomic insights into this uncultivated phylum.</title>
        <authorList>
            <person name="McLean J.S."/>
            <person name="Lombardo M.J."/>
            <person name="Badger J.H."/>
            <person name="Edlund A."/>
            <person name="Novotny M."/>
            <person name="Yee-Greenbaum J."/>
            <person name="Vyahhi N."/>
            <person name="Hall A.P."/>
            <person name="Yang Y."/>
            <person name="Dupont C.L."/>
            <person name="Ziegler M.G."/>
            <person name="Chitsaz H."/>
            <person name="Allen A.E."/>
            <person name="Yooseph S."/>
            <person name="Tesler G."/>
            <person name="Pevzner P.A."/>
            <person name="Friedman R.M."/>
            <person name="Nealson K.H."/>
            <person name="Venter J.C."/>
            <person name="Lasken R.S."/>
        </authorList>
    </citation>
    <scope>NUCLEOTIDE SEQUENCE [LARGE SCALE GENOMIC DNA]</scope>
    <source>
        <strain evidence="7 8">TM6SC1</strain>
    </source>
</reference>
<keyword evidence="5" id="KW-0862">Zinc</keyword>
<keyword evidence="3 5" id="KW-0819">tRNA processing</keyword>
<dbReference type="GO" id="GO:0008616">
    <property type="term" value="P:tRNA queuosine(34) biosynthetic process"/>
    <property type="evidence" value="ECO:0007669"/>
    <property type="project" value="UniProtKB-UniRule"/>
</dbReference>
<keyword evidence="1 5" id="KW-0328">Glycosyltransferase</keyword>
<dbReference type="AlphaFoldDB" id="A0A0D2I2T8"/>
<dbReference type="eggNOG" id="COG0343">
    <property type="taxonomic scope" value="Bacteria"/>
</dbReference>
<comment type="similarity">
    <text evidence="5">Belongs to the queuine tRNA-ribosyltransferase family.</text>
</comment>
<feature type="binding site" evidence="5">
    <location>
        <position position="167"/>
    </location>
    <ligand>
        <name>substrate</name>
    </ligand>
</feature>
<feature type="region of interest" description="RNA binding" evidence="5">
    <location>
        <begin position="268"/>
        <end position="274"/>
    </location>
</feature>